<name>A0A174RVW7_9FIRM</name>
<dbReference type="InterPro" id="IPR027363">
    <property type="entry name" value="M1Pi_N"/>
</dbReference>
<dbReference type="SUPFAM" id="SSF100950">
    <property type="entry name" value="NagB/RpiA/CoA transferase-like"/>
    <property type="match status" value="1"/>
</dbReference>
<organism evidence="2 3">
    <name type="scientific">Anaerotruncus colihominis</name>
    <dbReference type="NCBI Taxonomy" id="169435"/>
    <lineage>
        <taxon>Bacteria</taxon>
        <taxon>Bacillati</taxon>
        <taxon>Bacillota</taxon>
        <taxon>Clostridia</taxon>
        <taxon>Eubacteriales</taxon>
        <taxon>Oscillospiraceae</taxon>
        <taxon>Anaerotruncus</taxon>
    </lineage>
</organism>
<dbReference type="EMBL" id="CZBE01000015">
    <property type="protein sequence ID" value="CUP87325.1"/>
    <property type="molecule type" value="Genomic_DNA"/>
</dbReference>
<dbReference type="GO" id="GO:0019509">
    <property type="term" value="P:L-methionine salvage from methylthioadenosine"/>
    <property type="evidence" value="ECO:0007669"/>
    <property type="project" value="TreeGrafter"/>
</dbReference>
<dbReference type="Proteomes" id="UP000095765">
    <property type="component" value="Unassembled WGS sequence"/>
</dbReference>
<dbReference type="OrthoDB" id="9803436at2"/>
<sequence>MLQDIQFKSAQHVIDEVRNMNVKGGSPFGRAAAWAYSLACTQERFAGRADLTARFDDISSQLLALKPTMATIYNTKSLVYKKLDSFPEETALDIITCEIDALCQRIIHYSLDSVSRLGENGANLIRDGASVLMHSYSSALMSVFTAAARQGRKFSLTCTESRPLRESRVAAKILQELHVPVTYITDASVWEFMPACDLIIMGADTIAWDGSVANKMGTALISQLAQCCRKPVYIASELYKLDRRTAQGHPIVLERRVPDEIVSPGDFDSMDGIEVVNQFFDLTPANQITGLITERGVIAPATVSLNWDQLEAQLLNG</sequence>
<proteinExistence type="inferred from homology"/>
<dbReference type="InterPro" id="IPR000649">
    <property type="entry name" value="IF-2B-related"/>
</dbReference>
<dbReference type="PANTHER" id="PTHR43475:SF2">
    <property type="entry name" value="RIBOSE 1,5-BISPHOSPHATE ISOMERASE"/>
    <property type="match status" value="1"/>
</dbReference>
<dbReference type="InterPro" id="IPR042529">
    <property type="entry name" value="IF_2B-like_C"/>
</dbReference>
<accession>A0A174RVW7</accession>
<dbReference type="PANTHER" id="PTHR43475">
    <property type="entry name" value="METHYLTHIORIBOSE-1-PHOSPHATE ISOMERASE"/>
    <property type="match status" value="1"/>
</dbReference>
<evidence type="ECO:0000313" key="2">
    <source>
        <dbReference type="EMBL" id="CUP87325.1"/>
    </source>
</evidence>
<dbReference type="InterPro" id="IPR037171">
    <property type="entry name" value="NagB/RpiA_transferase-like"/>
</dbReference>
<protein>
    <submittedName>
        <fullName evidence="2">Methylthioribose-1-phosphate isomerase</fullName>
        <ecNumber evidence="2">5.3.1.23</ecNumber>
    </submittedName>
</protein>
<dbReference type="Pfam" id="PF01008">
    <property type="entry name" value="IF-2B"/>
    <property type="match status" value="1"/>
</dbReference>
<dbReference type="Gene3D" id="3.40.50.10470">
    <property type="entry name" value="Translation initiation factor eif-2b, domain 2"/>
    <property type="match status" value="1"/>
</dbReference>
<evidence type="ECO:0000256" key="1">
    <source>
        <dbReference type="ARBA" id="ARBA00009117"/>
    </source>
</evidence>
<comment type="similarity">
    <text evidence="1">Belongs to the eIF-2B alpha/beta/delta subunits family. MtnA subfamily.</text>
</comment>
<reference evidence="2 3" key="1">
    <citation type="submission" date="2015-09" db="EMBL/GenBank/DDBJ databases">
        <authorList>
            <consortium name="Pathogen Informatics"/>
        </authorList>
    </citation>
    <scope>NUCLEOTIDE SEQUENCE [LARGE SCALE GENOMIC DNA]</scope>
    <source>
        <strain evidence="2 3">2789STDY5834939</strain>
    </source>
</reference>
<dbReference type="Gene3D" id="1.20.120.420">
    <property type="entry name" value="translation initiation factor eif-2b, domain 1"/>
    <property type="match status" value="1"/>
</dbReference>
<dbReference type="AlphaFoldDB" id="A0A174RVW7"/>
<dbReference type="RefSeq" id="WP_006876667.1">
    <property type="nucleotide sequence ID" value="NZ_CP102255.1"/>
</dbReference>
<gene>
    <name evidence="2" type="primary">mtnA_2</name>
    <name evidence="2" type="ORF">ERS852551_02223</name>
</gene>
<dbReference type="GO" id="GO:0046523">
    <property type="term" value="F:S-methyl-5-thioribose-1-phosphate isomerase activity"/>
    <property type="evidence" value="ECO:0007669"/>
    <property type="project" value="UniProtKB-EC"/>
</dbReference>
<dbReference type="EC" id="5.3.1.23" evidence="2"/>
<evidence type="ECO:0000313" key="3">
    <source>
        <dbReference type="Proteomes" id="UP000095765"/>
    </source>
</evidence>
<keyword evidence="2" id="KW-0413">Isomerase</keyword>